<dbReference type="Proteomes" id="UP000238338">
    <property type="component" value="Unassembled WGS sequence"/>
</dbReference>
<dbReference type="Gene3D" id="3.90.1530.10">
    <property type="entry name" value="Conserved hypothetical protein from pyrococcus furiosus pfu- 392566-001, ParB domain"/>
    <property type="match status" value="1"/>
</dbReference>
<evidence type="ECO:0000313" key="4">
    <source>
        <dbReference type="Proteomes" id="UP000238338"/>
    </source>
</evidence>
<dbReference type="AlphaFoldDB" id="A0A2S8RWB1"/>
<keyword evidence="1" id="KW-0175">Coiled coil</keyword>
<accession>A0A2S8RWB1</accession>
<reference evidence="3 4" key="1">
    <citation type="submission" date="2018-02" db="EMBL/GenBank/DDBJ databases">
        <title>Genomic Encyclopedia of Archaeal and Bacterial Type Strains, Phase II (KMG-II): from individual species to whole genera.</title>
        <authorList>
            <person name="Goeker M."/>
        </authorList>
    </citation>
    <scope>NUCLEOTIDE SEQUENCE [LARGE SCALE GENOMIC DNA]</scope>
    <source>
        <strain evidence="3 4">DSM 18921</strain>
    </source>
</reference>
<evidence type="ECO:0000313" key="3">
    <source>
        <dbReference type="EMBL" id="PQV52833.1"/>
    </source>
</evidence>
<dbReference type="PANTHER" id="PTHR33375:SF1">
    <property type="entry name" value="CHROMOSOME-PARTITIONING PROTEIN PARB-RELATED"/>
    <property type="match status" value="1"/>
</dbReference>
<dbReference type="Pfam" id="PF07506">
    <property type="entry name" value="RepB"/>
    <property type="match status" value="1"/>
</dbReference>
<dbReference type="InterPro" id="IPR003115">
    <property type="entry name" value="ParB_N"/>
</dbReference>
<proteinExistence type="predicted"/>
<dbReference type="SUPFAM" id="SSF110849">
    <property type="entry name" value="ParB/Sulfiredoxin"/>
    <property type="match status" value="1"/>
</dbReference>
<dbReference type="InterPro" id="IPR036086">
    <property type="entry name" value="ParB/Sulfiredoxin_sf"/>
</dbReference>
<dbReference type="InterPro" id="IPR050336">
    <property type="entry name" value="Chromosome_partition/occlusion"/>
</dbReference>
<dbReference type="SMART" id="SM00470">
    <property type="entry name" value="ParB"/>
    <property type="match status" value="1"/>
</dbReference>
<dbReference type="RefSeq" id="WP_105516592.1">
    <property type="nucleotide sequence ID" value="NZ_PVEP01000017.1"/>
</dbReference>
<dbReference type="InterPro" id="IPR011111">
    <property type="entry name" value="Plasmid_RepB"/>
</dbReference>
<gene>
    <name evidence="3" type="ORF">LX70_04061</name>
</gene>
<dbReference type="SUPFAM" id="SSF109709">
    <property type="entry name" value="KorB DNA-binding domain-like"/>
    <property type="match status" value="1"/>
</dbReference>
<protein>
    <submittedName>
        <fullName evidence="3">ParB-like nuclease family protein</fullName>
    </submittedName>
</protein>
<comment type="caution">
    <text evidence="3">The sequence shown here is derived from an EMBL/GenBank/DDBJ whole genome shotgun (WGS) entry which is preliminary data.</text>
</comment>
<dbReference type="OrthoDB" id="7632576at2"/>
<evidence type="ECO:0000259" key="2">
    <source>
        <dbReference type="SMART" id="SM00470"/>
    </source>
</evidence>
<keyword evidence="4" id="KW-1185">Reference proteome</keyword>
<organism evidence="3 4">
    <name type="scientific">Albidovulum denitrificans</name>
    <dbReference type="NCBI Taxonomy" id="404881"/>
    <lineage>
        <taxon>Bacteria</taxon>
        <taxon>Pseudomonadati</taxon>
        <taxon>Pseudomonadota</taxon>
        <taxon>Alphaproteobacteria</taxon>
        <taxon>Rhodobacterales</taxon>
        <taxon>Paracoccaceae</taxon>
        <taxon>Albidovulum</taxon>
    </lineage>
</organism>
<dbReference type="GO" id="GO:0005694">
    <property type="term" value="C:chromosome"/>
    <property type="evidence" value="ECO:0007669"/>
    <property type="project" value="TreeGrafter"/>
</dbReference>
<feature type="domain" description="ParB-like N-terminal" evidence="2">
    <location>
        <begin position="26"/>
        <end position="114"/>
    </location>
</feature>
<feature type="coiled-coil region" evidence="1">
    <location>
        <begin position="225"/>
        <end position="252"/>
    </location>
</feature>
<name>A0A2S8RWB1_9RHOB</name>
<dbReference type="PANTHER" id="PTHR33375">
    <property type="entry name" value="CHROMOSOME-PARTITIONING PROTEIN PARB-RELATED"/>
    <property type="match status" value="1"/>
</dbReference>
<sequence length="307" mass="33935">MSSDRRGTHAVKLAFEPDTIDLAIEQLVPLKVLRPGAKESKKYAQIRGSIKAIGLVEAPVVARNLDDAAKFFLLDGHMRIEALKDLGIQRVECLVSTDDETYTYNKRINRLAAVQEHSMIKRAIARGVPEAAIAEALGLDIKTIFRRTRLLNGICPEAVEVLKDTSAPMAVFDILRRMGPIRQVEAAELMAGQNNYSVQFAKALLAATPDAALAVPRRKPPKRDGQVSTEQMAKMERELASLQTQVKSFEESYGVDTLHLTVARGYIRKLLGNPKVVTWLGQHRGEYLGEFRSLTDSDGEGTDRTIG</sequence>
<dbReference type="EMBL" id="PVEP01000017">
    <property type="protein sequence ID" value="PQV52833.1"/>
    <property type="molecule type" value="Genomic_DNA"/>
</dbReference>
<dbReference type="GO" id="GO:0007059">
    <property type="term" value="P:chromosome segregation"/>
    <property type="evidence" value="ECO:0007669"/>
    <property type="project" value="TreeGrafter"/>
</dbReference>
<evidence type="ECO:0000256" key="1">
    <source>
        <dbReference type="SAM" id="Coils"/>
    </source>
</evidence>